<comment type="caution">
    <text evidence="1">The sequence shown here is derived from an EMBL/GenBank/DDBJ whole genome shotgun (WGS) entry which is preliminary data.</text>
</comment>
<evidence type="ECO:0000313" key="1">
    <source>
        <dbReference type="EMBL" id="MFB9821440.1"/>
    </source>
</evidence>
<organism evidence="1 2">
    <name type="scientific">Arthrobacter ramosus</name>
    <dbReference type="NCBI Taxonomy" id="1672"/>
    <lineage>
        <taxon>Bacteria</taxon>
        <taxon>Bacillati</taxon>
        <taxon>Actinomycetota</taxon>
        <taxon>Actinomycetes</taxon>
        <taxon>Micrococcales</taxon>
        <taxon>Micrococcaceae</taxon>
        <taxon>Arthrobacter</taxon>
    </lineage>
</organism>
<keyword evidence="2" id="KW-1185">Reference proteome</keyword>
<gene>
    <name evidence="1" type="ORF">ACFFP1_18265</name>
</gene>
<dbReference type="Proteomes" id="UP001589702">
    <property type="component" value="Unassembled WGS sequence"/>
</dbReference>
<reference evidence="1 2" key="1">
    <citation type="submission" date="2024-09" db="EMBL/GenBank/DDBJ databases">
        <authorList>
            <person name="Sun Q."/>
            <person name="Mori K."/>
        </authorList>
    </citation>
    <scope>NUCLEOTIDE SEQUENCE [LARGE SCALE GENOMIC DNA]</scope>
    <source>
        <strain evidence="1 2">JCM 1334</strain>
    </source>
</reference>
<dbReference type="EMBL" id="JBHMBC010000036">
    <property type="protein sequence ID" value="MFB9821440.1"/>
    <property type="molecule type" value="Genomic_DNA"/>
</dbReference>
<protein>
    <submittedName>
        <fullName evidence="1">Uncharacterized protein</fullName>
    </submittedName>
</protein>
<evidence type="ECO:0000313" key="2">
    <source>
        <dbReference type="Proteomes" id="UP001589702"/>
    </source>
</evidence>
<dbReference type="RefSeq" id="WP_234752510.1">
    <property type="nucleotide sequence ID" value="NZ_BAAAWN010000001.1"/>
</dbReference>
<accession>A0ABV5Y4S2</accession>
<name>A0ABV5Y4S2_ARTRM</name>
<sequence>MNANAQQKFDIAVPGTVNAVYGAVMKVVEAGPYKKVEPVHAMKMVSFRTGGSLMTWGQRWMVQVAIGIDGQPHVSATVTPRIGAAQFDAARIAKLANTFYQKVGIAAETV</sequence>
<proteinExistence type="predicted"/>